<dbReference type="InterPro" id="IPR001851">
    <property type="entry name" value="ABC_transp_permease"/>
</dbReference>
<protein>
    <submittedName>
        <fullName evidence="7">ABC transporter permease</fullName>
    </submittedName>
</protein>
<keyword evidence="5 6" id="KW-0472">Membrane</keyword>
<feature type="transmembrane region" description="Helical" evidence="6">
    <location>
        <begin position="217"/>
        <end position="236"/>
    </location>
</feature>
<reference evidence="7 8" key="1">
    <citation type="submission" date="2019-07" db="EMBL/GenBank/DDBJ databases">
        <title>Whole genome shotgun sequence of Cellulomonas xylanilytica NBRC 101102.</title>
        <authorList>
            <person name="Hosoyama A."/>
            <person name="Uohara A."/>
            <person name="Ohji S."/>
            <person name="Ichikawa N."/>
        </authorList>
    </citation>
    <scope>NUCLEOTIDE SEQUENCE [LARGE SCALE GENOMIC DNA]</scope>
    <source>
        <strain evidence="7 8">NBRC 101102</strain>
    </source>
</reference>
<dbReference type="Proteomes" id="UP000321118">
    <property type="component" value="Unassembled WGS sequence"/>
</dbReference>
<name>A0A510VBW4_9CELL</name>
<comment type="caution">
    <text evidence="7">The sequence shown here is derived from an EMBL/GenBank/DDBJ whole genome shotgun (WGS) entry which is preliminary data.</text>
</comment>
<organism evidence="7 8">
    <name type="scientific">Cellulomonas xylanilytica</name>
    <dbReference type="NCBI Taxonomy" id="233583"/>
    <lineage>
        <taxon>Bacteria</taxon>
        <taxon>Bacillati</taxon>
        <taxon>Actinomycetota</taxon>
        <taxon>Actinomycetes</taxon>
        <taxon>Micrococcales</taxon>
        <taxon>Cellulomonadaceae</taxon>
        <taxon>Cellulomonas</taxon>
    </lineage>
</organism>
<feature type="transmembrane region" description="Helical" evidence="6">
    <location>
        <begin position="31"/>
        <end position="50"/>
    </location>
</feature>
<feature type="transmembrane region" description="Helical" evidence="6">
    <location>
        <begin position="187"/>
        <end position="210"/>
    </location>
</feature>
<feature type="transmembrane region" description="Helical" evidence="6">
    <location>
        <begin position="324"/>
        <end position="345"/>
    </location>
</feature>
<proteinExistence type="predicted"/>
<accession>A0A510VBW4</accession>
<evidence type="ECO:0000313" key="7">
    <source>
        <dbReference type="EMBL" id="GEK22655.1"/>
    </source>
</evidence>
<dbReference type="Pfam" id="PF02653">
    <property type="entry name" value="BPD_transp_2"/>
    <property type="match status" value="1"/>
</dbReference>
<feature type="transmembrane region" description="Helical" evidence="6">
    <location>
        <begin position="401"/>
        <end position="421"/>
    </location>
</feature>
<gene>
    <name evidence="7" type="ORF">CXY01_31750</name>
</gene>
<dbReference type="OrthoDB" id="9792579at2"/>
<dbReference type="GO" id="GO:0005886">
    <property type="term" value="C:plasma membrane"/>
    <property type="evidence" value="ECO:0007669"/>
    <property type="project" value="UniProtKB-SubCell"/>
</dbReference>
<evidence type="ECO:0000256" key="6">
    <source>
        <dbReference type="SAM" id="Phobius"/>
    </source>
</evidence>
<evidence type="ECO:0000256" key="5">
    <source>
        <dbReference type="ARBA" id="ARBA00023136"/>
    </source>
</evidence>
<feature type="transmembrane region" description="Helical" evidence="6">
    <location>
        <begin position="103"/>
        <end position="123"/>
    </location>
</feature>
<keyword evidence="8" id="KW-1185">Reference proteome</keyword>
<keyword evidence="3 6" id="KW-0812">Transmembrane</keyword>
<keyword evidence="2" id="KW-1003">Cell membrane</keyword>
<evidence type="ECO:0000256" key="4">
    <source>
        <dbReference type="ARBA" id="ARBA00022989"/>
    </source>
</evidence>
<evidence type="ECO:0000256" key="2">
    <source>
        <dbReference type="ARBA" id="ARBA00022475"/>
    </source>
</evidence>
<feature type="transmembrane region" description="Helical" evidence="6">
    <location>
        <begin position="70"/>
        <end position="91"/>
    </location>
</feature>
<feature type="transmembrane region" description="Helical" evidence="6">
    <location>
        <begin position="161"/>
        <end position="181"/>
    </location>
</feature>
<evidence type="ECO:0000313" key="8">
    <source>
        <dbReference type="Proteomes" id="UP000321118"/>
    </source>
</evidence>
<evidence type="ECO:0000256" key="3">
    <source>
        <dbReference type="ARBA" id="ARBA00022692"/>
    </source>
</evidence>
<comment type="subcellular location">
    <subcellularLocation>
        <location evidence="1">Cell membrane</location>
        <topology evidence="1">Multi-pass membrane protein</topology>
    </subcellularLocation>
</comment>
<keyword evidence="4 6" id="KW-1133">Transmembrane helix</keyword>
<dbReference type="EMBL" id="BJUB01000010">
    <property type="protein sequence ID" value="GEK22655.1"/>
    <property type="molecule type" value="Genomic_DNA"/>
</dbReference>
<dbReference type="AlphaFoldDB" id="A0A510VBW4"/>
<dbReference type="PANTHER" id="PTHR43370">
    <property type="entry name" value="SUGAR ABC TRANSPORTER INTEGRAL MEMBRANE PROTEIN-RELATED"/>
    <property type="match status" value="1"/>
</dbReference>
<dbReference type="GO" id="GO:0022857">
    <property type="term" value="F:transmembrane transporter activity"/>
    <property type="evidence" value="ECO:0007669"/>
    <property type="project" value="InterPro"/>
</dbReference>
<evidence type="ECO:0000256" key="1">
    <source>
        <dbReference type="ARBA" id="ARBA00004651"/>
    </source>
</evidence>
<dbReference type="CDD" id="cd06580">
    <property type="entry name" value="TM_PBP1_transp_TpRbsC_like"/>
    <property type="match status" value="1"/>
</dbReference>
<dbReference type="PANTHER" id="PTHR43370:SF1">
    <property type="entry name" value="GUANOSINE ABC TRANSPORTER PERMEASE PROTEIN NUPQ"/>
    <property type="match status" value="1"/>
</dbReference>
<feature type="transmembrane region" description="Helical" evidence="6">
    <location>
        <begin position="135"/>
        <end position="154"/>
    </location>
</feature>
<dbReference type="RefSeq" id="WP_146928995.1">
    <property type="nucleotide sequence ID" value="NZ_BJUB01000010.1"/>
</dbReference>
<sequence length="433" mass="45262">MSAPTIDASSSAPARPASALVLPPIKWHAPIAYAAVALFGLVVFGLLAPSGEHSTFAISTSRDFIQFTPFSVPSKLTAILLCLGALALAGVSFYETRRREKAGAWLPITYGFLMVFAFLVWAVAGKGSSLPLTGLLQGSLFLAIPLVFGALAGLLCERSGIINIAIEGQLLGGAFLAAVVATLTGSAYAGLIAAPVAGALVGLLLVLFSIKYVVNQIIVGVVLNVLVIGVTSYLFSTVLKENPDTWNNPPGLPVISIPVLSQIPILGPVLFRQTALVYIMYVVVILLQIMVFKSRWGLRLRSVGEHPKAADTVGIKVNRTRLRATVLGGAVAGLGGAFFTVAAGLAFGKEMTGGKGYIALAAMILGRWSPKGALAAALLFGFANNLQLQLSIIQTPIPSQIMLMTPYIVTIFAVAGLVGRVRPPAAEGIPYTK</sequence>
<feature type="transmembrane region" description="Helical" evidence="6">
    <location>
        <begin position="275"/>
        <end position="292"/>
    </location>
</feature>